<evidence type="ECO:0000313" key="4">
    <source>
        <dbReference type="Proteomes" id="UP000002499"/>
    </source>
</evidence>
<evidence type="ECO:0000313" key="3">
    <source>
        <dbReference type="EMBL" id="EFY84969.1"/>
    </source>
</evidence>
<keyword evidence="3" id="KW-0489">Methyltransferase</keyword>
<dbReference type="InParanoid" id="E9EGK3"/>
<dbReference type="InterPro" id="IPR053185">
    <property type="entry name" value="SET_domain_protein"/>
</dbReference>
<protein>
    <submittedName>
        <fullName evidence="3">Lysine methyltransferase</fullName>
    </submittedName>
</protein>
<reference evidence="3 4" key="1">
    <citation type="journal article" date="2011" name="PLoS Genet.">
        <title>Genome sequencing and comparative transcriptomics of the model entomopathogenic fungi Metarhizium anisopliae and M. acridum.</title>
        <authorList>
            <person name="Gao Q."/>
            <person name="Jin K."/>
            <person name="Ying S.H."/>
            <person name="Zhang Y."/>
            <person name="Xiao G."/>
            <person name="Shang Y."/>
            <person name="Duan Z."/>
            <person name="Hu X."/>
            <person name="Xie X.Q."/>
            <person name="Zhou G."/>
            <person name="Peng G."/>
            <person name="Luo Z."/>
            <person name="Huang W."/>
            <person name="Wang B."/>
            <person name="Fang W."/>
            <person name="Wang S."/>
            <person name="Zhong Y."/>
            <person name="Ma L.J."/>
            <person name="St Leger R.J."/>
            <person name="Zhao G.P."/>
            <person name="Pei Y."/>
            <person name="Feng M.G."/>
            <person name="Xia Y."/>
            <person name="Wang C."/>
        </authorList>
    </citation>
    <scope>NUCLEOTIDE SEQUENCE [LARGE SCALE GENOMIC DNA]</scope>
    <source>
        <strain evidence="3 4">CQMa 102</strain>
    </source>
</reference>
<dbReference type="OMA" id="PYEERQM"/>
<dbReference type="Proteomes" id="UP000002499">
    <property type="component" value="Unassembled WGS sequence"/>
</dbReference>
<gene>
    <name evidence="3" type="ORF">MAC_09001</name>
</gene>
<dbReference type="Gene3D" id="2.170.270.10">
    <property type="entry name" value="SET domain"/>
    <property type="match status" value="1"/>
</dbReference>
<dbReference type="GO" id="GO:0032259">
    <property type="term" value="P:methylation"/>
    <property type="evidence" value="ECO:0007669"/>
    <property type="project" value="UniProtKB-KW"/>
</dbReference>
<dbReference type="SUPFAM" id="SSF82199">
    <property type="entry name" value="SET domain"/>
    <property type="match status" value="1"/>
</dbReference>
<dbReference type="Gene3D" id="1.25.40.10">
    <property type="entry name" value="Tetratricopeptide repeat domain"/>
    <property type="match status" value="1"/>
</dbReference>
<evidence type="ECO:0000256" key="1">
    <source>
        <dbReference type="SAM" id="SignalP"/>
    </source>
</evidence>
<dbReference type="GO" id="GO:0008168">
    <property type="term" value="F:methyltransferase activity"/>
    <property type="evidence" value="ECO:0007669"/>
    <property type="project" value="UniProtKB-KW"/>
</dbReference>
<dbReference type="InterPro" id="IPR046341">
    <property type="entry name" value="SET_dom_sf"/>
</dbReference>
<keyword evidence="1" id="KW-0732">Signal</keyword>
<accession>E9EGK3</accession>
<dbReference type="PANTHER" id="PTHR47332:SF6">
    <property type="entry name" value="SET DOMAIN-CONTAINING PROTEIN"/>
    <property type="match status" value="1"/>
</dbReference>
<keyword evidence="4" id="KW-1185">Reference proteome</keyword>
<dbReference type="Pfam" id="PF00856">
    <property type="entry name" value="SET"/>
    <property type="match status" value="1"/>
</dbReference>
<proteinExistence type="predicted"/>
<evidence type="ECO:0000259" key="2">
    <source>
        <dbReference type="SMART" id="SM00317"/>
    </source>
</evidence>
<dbReference type="HOGENOM" id="CLU_028281_6_1_1"/>
<dbReference type="OrthoDB" id="265717at2759"/>
<dbReference type="InterPro" id="IPR001214">
    <property type="entry name" value="SET_dom"/>
</dbReference>
<sequence>MGVPAPQAILLLCAAASLCQAYFQIAKELLPLAQTPLSPLVLGGPGGPGSAVSPLSPPGHGLAQNTSDDFLVYHSAGFAGGRGLSIVTTPERIQQFAKVRAPAYANDFSSPPYEERQMAGKGRGLVATRTLHRGDRIFADKLPAIYKPPPRIIPFALASKHHGRAGPPSDPAPLRRSLALPGILPNRKGTAPARPDTSYDDFLVYHSAGFAGGRGLSIVTTPERIQQFAKVRAPAYANDFSSPPYEERQMAGKGRGLVATRTLHRGDRIFADTPILLLDAEAFDDAAAGNDDLAALAVDKLPPAMQKRFWDLHARPGDDPVADRIDPNAFELHMGDDTFYGVLPEMAVSMDANDDYNNDDKKGGAESCADQLTSCGAQRLNHDCRPNAVYFFDEATLTQRVHALTDIAPGAEISITYISPLQSRAERLSRLRASWGFNCSCSACSQPPELAALSDRRVAEMDRLLSRLRGDEGDDDSPPPQMAEALVSLFRQERLYADVHEASVLAARAHCAAGHYWHTLRWAHLAAEASALWDGADSPDAVQMARLAERPEGESCWMRAVKM</sequence>
<dbReference type="CDD" id="cd20071">
    <property type="entry name" value="SET_SMYD"/>
    <property type="match status" value="1"/>
</dbReference>
<feature type="chain" id="PRO_5003238847" evidence="1">
    <location>
        <begin position="22"/>
        <end position="563"/>
    </location>
</feature>
<feature type="domain" description="SET" evidence="2">
    <location>
        <begin position="243"/>
        <end position="424"/>
    </location>
</feature>
<dbReference type="AlphaFoldDB" id="E9EGK3"/>
<dbReference type="InterPro" id="IPR011990">
    <property type="entry name" value="TPR-like_helical_dom_sf"/>
</dbReference>
<feature type="signal peptide" evidence="1">
    <location>
        <begin position="1"/>
        <end position="21"/>
    </location>
</feature>
<dbReference type="SMART" id="SM00317">
    <property type="entry name" value="SET"/>
    <property type="match status" value="1"/>
</dbReference>
<organism evidence="4">
    <name type="scientific">Metarhizium acridum (strain CQMa 102)</name>
    <dbReference type="NCBI Taxonomy" id="655827"/>
    <lineage>
        <taxon>Eukaryota</taxon>
        <taxon>Fungi</taxon>
        <taxon>Dikarya</taxon>
        <taxon>Ascomycota</taxon>
        <taxon>Pezizomycotina</taxon>
        <taxon>Sordariomycetes</taxon>
        <taxon>Hypocreomycetidae</taxon>
        <taxon>Hypocreales</taxon>
        <taxon>Clavicipitaceae</taxon>
        <taxon>Metarhizium</taxon>
    </lineage>
</organism>
<dbReference type="PANTHER" id="PTHR47332">
    <property type="entry name" value="SET DOMAIN-CONTAINING PROTEIN 5"/>
    <property type="match status" value="1"/>
</dbReference>
<keyword evidence="3" id="KW-0808">Transferase</keyword>
<name>E9EGK3_METAQ</name>
<dbReference type="EMBL" id="GL698596">
    <property type="protein sequence ID" value="EFY84969.1"/>
    <property type="molecule type" value="Genomic_DNA"/>
</dbReference>
<dbReference type="STRING" id="655827.E9EGK3"/>
<dbReference type="eggNOG" id="KOG2084">
    <property type="taxonomic scope" value="Eukaryota"/>
</dbReference>